<proteinExistence type="predicted"/>
<evidence type="ECO:0008006" key="3">
    <source>
        <dbReference type="Google" id="ProtNLM"/>
    </source>
</evidence>
<comment type="caution">
    <text evidence="1">The sequence shown here is derived from an EMBL/GenBank/DDBJ whole genome shotgun (WGS) entry which is preliminary data.</text>
</comment>
<accession>A0ABU5KBF2</accession>
<organism evidence="1 2">
    <name type="scientific">Nocardioides renjunii</name>
    <dbReference type="NCBI Taxonomy" id="3095075"/>
    <lineage>
        <taxon>Bacteria</taxon>
        <taxon>Bacillati</taxon>
        <taxon>Actinomycetota</taxon>
        <taxon>Actinomycetes</taxon>
        <taxon>Propionibacteriales</taxon>
        <taxon>Nocardioidaceae</taxon>
        <taxon>Nocardioides</taxon>
    </lineage>
</organism>
<keyword evidence="2" id="KW-1185">Reference proteome</keyword>
<dbReference type="Proteomes" id="UP001291999">
    <property type="component" value="Unassembled WGS sequence"/>
</dbReference>
<evidence type="ECO:0000313" key="1">
    <source>
        <dbReference type="EMBL" id="MDZ5662307.1"/>
    </source>
</evidence>
<reference evidence="1 2" key="1">
    <citation type="submission" date="2023-11" db="EMBL/GenBank/DDBJ databases">
        <title>Novel species in genus Nocardioides.</title>
        <authorList>
            <person name="Zhou H."/>
        </authorList>
    </citation>
    <scope>NUCLEOTIDE SEQUENCE [LARGE SCALE GENOMIC DNA]</scope>
    <source>
        <strain evidence="1 2">S-58</strain>
    </source>
</reference>
<name>A0ABU5KBF2_9ACTN</name>
<gene>
    <name evidence="1" type="ORF">SFC79_11065</name>
</gene>
<protein>
    <recommendedName>
        <fullName evidence="3">Dirigent protein</fullName>
    </recommendedName>
</protein>
<evidence type="ECO:0000313" key="2">
    <source>
        <dbReference type="Proteomes" id="UP001291999"/>
    </source>
</evidence>
<sequence>MVTTMLMAAVAVALGAAGWWGAHPPQILAGGYGFESSRDPGQTFWTSLVHSQSDGAEEVVITGLAPRIQTDTSGAAVDYLICVLNTEVLADEGVGGFMFGGRDRDVDHYCSRTRPAIGSTLHLRADPPEEIIVGITPTRHGRIVIADHRIAYTVGWQRGHATINVSTKLRSPQQP</sequence>
<dbReference type="RefSeq" id="WP_172271810.1">
    <property type="nucleotide sequence ID" value="NZ_CP141058.1"/>
</dbReference>
<dbReference type="EMBL" id="JAXQPW010000003">
    <property type="protein sequence ID" value="MDZ5662307.1"/>
    <property type="molecule type" value="Genomic_DNA"/>
</dbReference>